<dbReference type="PROSITE" id="PS50110">
    <property type="entry name" value="RESPONSE_REGULATORY"/>
    <property type="match status" value="2"/>
</dbReference>
<dbReference type="EMBL" id="CABVPW010000082">
    <property type="protein sequence ID" value="VWC52145.1"/>
    <property type="molecule type" value="Genomic_DNA"/>
</dbReference>
<evidence type="ECO:0000259" key="3">
    <source>
        <dbReference type="PROSITE" id="PS50110"/>
    </source>
</evidence>
<dbReference type="PANTHER" id="PTHR44591:SF19">
    <property type="entry name" value="TWO-COMPONENT RESPONSE REGULATOR-RELATED"/>
    <property type="match status" value="1"/>
</dbReference>
<comment type="caution">
    <text evidence="2">Lacks conserved residue(s) required for the propagation of feature annotation.</text>
</comment>
<dbReference type="SUPFAM" id="SSF52172">
    <property type="entry name" value="CheY-like"/>
    <property type="match status" value="2"/>
</dbReference>
<feature type="modified residue" description="4-aspartylphosphate" evidence="2">
    <location>
        <position position="54"/>
    </location>
</feature>
<evidence type="ECO:0000256" key="2">
    <source>
        <dbReference type="PROSITE-ProRule" id="PRU00169"/>
    </source>
</evidence>
<keyword evidence="1 2" id="KW-0597">Phosphoprotein</keyword>
<dbReference type="InterPro" id="IPR001789">
    <property type="entry name" value="Sig_transdc_resp-reg_receiver"/>
</dbReference>
<dbReference type="PANTHER" id="PTHR44591">
    <property type="entry name" value="STRESS RESPONSE REGULATOR PROTEIN 1"/>
    <property type="match status" value="1"/>
</dbReference>
<dbReference type="GO" id="GO:0016787">
    <property type="term" value="F:hydrolase activity"/>
    <property type="evidence" value="ECO:0007669"/>
    <property type="project" value="UniProtKB-KW"/>
</dbReference>
<accession>A0A6P2T7S3</accession>
<protein>
    <submittedName>
        <fullName evidence="4">Response regulator receiver modulated metal dependent phosphohydrolase</fullName>
    </submittedName>
</protein>
<evidence type="ECO:0000256" key="1">
    <source>
        <dbReference type="ARBA" id="ARBA00022553"/>
    </source>
</evidence>
<proteinExistence type="predicted"/>
<dbReference type="Pfam" id="PF00072">
    <property type="entry name" value="Response_reg"/>
    <property type="match status" value="1"/>
</dbReference>
<dbReference type="AlphaFoldDB" id="A0A6P2T7S3"/>
<reference evidence="4 5" key="1">
    <citation type="submission" date="2019-09" db="EMBL/GenBank/DDBJ databases">
        <authorList>
            <person name="Depoorter E."/>
        </authorList>
    </citation>
    <scope>NUCLEOTIDE SEQUENCE [LARGE SCALE GENOMIC DNA]</scope>
    <source>
        <strain evidence="4">LMG 23254</strain>
    </source>
</reference>
<feature type="domain" description="Response regulatory" evidence="3">
    <location>
        <begin position="6"/>
        <end position="120"/>
    </location>
</feature>
<dbReference type="RefSeq" id="WP_175035851.1">
    <property type="nucleotide sequence ID" value="NZ_CABVPW010000082.1"/>
</dbReference>
<dbReference type="SMART" id="SM00448">
    <property type="entry name" value="REC"/>
    <property type="match status" value="2"/>
</dbReference>
<dbReference type="Proteomes" id="UP000494218">
    <property type="component" value="Unassembled WGS sequence"/>
</dbReference>
<name>A0A6P2T7S3_BURL3</name>
<evidence type="ECO:0000313" key="5">
    <source>
        <dbReference type="Proteomes" id="UP000494218"/>
    </source>
</evidence>
<dbReference type="Gene3D" id="3.40.50.2300">
    <property type="match status" value="2"/>
</dbReference>
<dbReference type="InterPro" id="IPR050595">
    <property type="entry name" value="Bact_response_regulator"/>
</dbReference>
<evidence type="ECO:0000313" key="4">
    <source>
        <dbReference type="EMBL" id="VWC52145.1"/>
    </source>
</evidence>
<dbReference type="InterPro" id="IPR011006">
    <property type="entry name" value="CheY-like_superfamily"/>
</dbReference>
<dbReference type="CDD" id="cd17569">
    <property type="entry name" value="REC_HupR-like"/>
    <property type="match status" value="1"/>
</dbReference>
<keyword evidence="4" id="KW-0378">Hydrolase</keyword>
<gene>
    <name evidence="4" type="ORF">BLA23254_07977</name>
</gene>
<feature type="domain" description="Response regulatory" evidence="3">
    <location>
        <begin position="153"/>
        <end position="267"/>
    </location>
</feature>
<sequence>MSYDATVLFVDDEERIVKLLKLIFQGSYRVFTATHGRAALEIVKQHQIDVVVSDQRMPEITGIELLAQVRAISPYTVRVLLTGYSDLVSIIGAVNDGEVYRFLNKPWRKEELESTLQECSARARAQRGAVPTAPSAKPVAVADLPTPLANATKLLALEGVASDRHELMEMFTEDYDVLGASTINEALEIMRHHDIGVVVANTFVNGQRTAELLAALKRHAPSIVAVVLTTAADSDLVIDLINRARIYRVAIKPIQPNVFRLAVSAAMREHHRLCAGPDAQKRLLAADDESASSEAIVESIVQSLRRFTEVQGPQGL</sequence>
<organism evidence="4 5">
    <name type="scientific">Burkholderia lata (strain ATCC 17760 / DSM 23089 / LMG 22485 / NCIMB 9086 / R18194 / 383)</name>
    <dbReference type="NCBI Taxonomy" id="482957"/>
    <lineage>
        <taxon>Bacteria</taxon>
        <taxon>Pseudomonadati</taxon>
        <taxon>Pseudomonadota</taxon>
        <taxon>Betaproteobacteria</taxon>
        <taxon>Burkholderiales</taxon>
        <taxon>Burkholderiaceae</taxon>
        <taxon>Burkholderia</taxon>
        <taxon>Burkholderia cepacia complex</taxon>
    </lineage>
</organism>
<dbReference type="GO" id="GO:0000160">
    <property type="term" value="P:phosphorelay signal transduction system"/>
    <property type="evidence" value="ECO:0007669"/>
    <property type="project" value="InterPro"/>
</dbReference>